<dbReference type="InterPro" id="IPR050508">
    <property type="entry name" value="Methyltransf_Superfamily"/>
</dbReference>
<feature type="domain" description="Methyltransferase type 11" evidence="2">
    <location>
        <begin position="74"/>
        <end position="169"/>
    </location>
</feature>
<evidence type="ECO:0000313" key="4">
    <source>
        <dbReference type="Proteomes" id="UP001500840"/>
    </source>
</evidence>
<dbReference type="GO" id="GO:0008168">
    <property type="term" value="F:methyltransferase activity"/>
    <property type="evidence" value="ECO:0007669"/>
    <property type="project" value="UniProtKB-KW"/>
</dbReference>
<organism evidence="3 4">
    <name type="scientific">Novipirellula rosea</name>
    <dbReference type="NCBI Taxonomy" id="1031540"/>
    <lineage>
        <taxon>Bacteria</taxon>
        <taxon>Pseudomonadati</taxon>
        <taxon>Planctomycetota</taxon>
        <taxon>Planctomycetia</taxon>
        <taxon>Pirellulales</taxon>
        <taxon>Pirellulaceae</taxon>
        <taxon>Novipirellula</taxon>
    </lineage>
</organism>
<keyword evidence="3" id="KW-0808">Transferase</keyword>
<dbReference type="Pfam" id="PF08241">
    <property type="entry name" value="Methyltransf_11"/>
    <property type="match status" value="1"/>
</dbReference>
<reference evidence="4" key="1">
    <citation type="journal article" date="2019" name="Int. J. Syst. Evol. Microbiol.">
        <title>The Global Catalogue of Microorganisms (GCM) 10K type strain sequencing project: providing services to taxonomists for standard genome sequencing and annotation.</title>
        <authorList>
            <consortium name="The Broad Institute Genomics Platform"/>
            <consortium name="The Broad Institute Genome Sequencing Center for Infectious Disease"/>
            <person name="Wu L."/>
            <person name="Ma J."/>
        </authorList>
    </citation>
    <scope>NUCLEOTIDE SEQUENCE [LARGE SCALE GENOMIC DNA]</scope>
    <source>
        <strain evidence="4">JCM 17759</strain>
    </source>
</reference>
<dbReference type="SUPFAM" id="SSF53335">
    <property type="entry name" value="S-adenosyl-L-methionine-dependent methyltransferases"/>
    <property type="match status" value="1"/>
</dbReference>
<feature type="compositionally biased region" description="Low complexity" evidence="1">
    <location>
        <begin position="277"/>
        <end position="287"/>
    </location>
</feature>
<dbReference type="EMBL" id="BAABGA010000054">
    <property type="protein sequence ID" value="GAA4461225.1"/>
    <property type="molecule type" value="Genomic_DNA"/>
</dbReference>
<dbReference type="InterPro" id="IPR029063">
    <property type="entry name" value="SAM-dependent_MTases_sf"/>
</dbReference>
<evidence type="ECO:0000259" key="2">
    <source>
        <dbReference type="Pfam" id="PF08241"/>
    </source>
</evidence>
<evidence type="ECO:0000313" key="3">
    <source>
        <dbReference type="EMBL" id="GAA4461225.1"/>
    </source>
</evidence>
<comment type="caution">
    <text evidence="3">The sequence shown here is derived from an EMBL/GenBank/DDBJ whole genome shotgun (WGS) entry which is preliminary data.</text>
</comment>
<accession>A0ABP8N7I4</accession>
<dbReference type="Gene3D" id="3.40.50.150">
    <property type="entry name" value="Vaccinia Virus protein VP39"/>
    <property type="match status" value="1"/>
</dbReference>
<keyword evidence="3" id="KW-0489">Methyltransferase</keyword>
<dbReference type="Proteomes" id="UP001500840">
    <property type="component" value="Unassembled WGS sequence"/>
</dbReference>
<dbReference type="PANTHER" id="PTHR42912:SF45">
    <property type="entry name" value="23S RRNA (GUANINE(745)-N(1))-METHYLTRANSFERASE"/>
    <property type="match status" value="1"/>
</dbReference>
<dbReference type="InterPro" id="IPR013216">
    <property type="entry name" value="Methyltransf_11"/>
</dbReference>
<sequence length="296" mass="32033">MTLLASPSISDSPPKTFRMNNDQILRANRQTYDAMADARNPLCQPAKDSELADPLGTLDPLGWLGKSIKGLRVLCLAAGGGRQSSLYAAAGANVTVVDLSPAMLELDRQVAAARNLSLRILETSMEDLSMLKAAEFDIVAQPVSTCYVRNIGVVFEQVARVLRAGGIYVSQHKNPISLQASPESAADGSYPIQHTYYRDTPVPPPKHTSATANRLRENGAVEFLHRWEQIIGGMCRAGFSIEDLVEPVHAKRDALPGSFAHRAQFIAPYVRIKARRQASGGQAASDDGGSKLWIPD</sequence>
<dbReference type="GO" id="GO:0032259">
    <property type="term" value="P:methylation"/>
    <property type="evidence" value="ECO:0007669"/>
    <property type="project" value="UniProtKB-KW"/>
</dbReference>
<dbReference type="CDD" id="cd02440">
    <property type="entry name" value="AdoMet_MTases"/>
    <property type="match status" value="1"/>
</dbReference>
<evidence type="ECO:0000256" key="1">
    <source>
        <dbReference type="SAM" id="MobiDB-lite"/>
    </source>
</evidence>
<proteinExistence type="predicted"/>
<keyword evidence="4" id="KW-1185">Reference proteome</keyword>
<protein>
    <submittedName>
        <fullName evidence="3">Class I SAM-dependent methyltransferase</fullName>
    </submittedName>
</protein>
<gene>
    <name evidence="3" type="ORF">GCM10023156_43490</name>
</gene>
<feature type="region of interest" description="Disordered" evidence="1">
    <location>
        <begin position="277"/>
        <end position="296"/>
    </location>
</feature>
<name>A0ABP8N7I4_9BACT</name>
<dbReference type="PANTHER" id="PTHR42912">
    <property type="entry name" value="METHYLTRANSFERASE"/>
    <property type="match status" value="1"/>
</dbReference>